<keyword evidence="4" id="KW-1185">Reference proteome</keyword>
<dbReference type="Proteomes" id="UP001319921">
    <property type="component" value="Chromosome"/>
</dbReference>
<dbReference type="KEGG" id="scas:SACC_28700"/>
<dbReference type="GeneID" id="68867597"/>
<keyword evidence="1 3" id="KW-0808">Transferase</keyword>
<dbReference type="Pfam" id="PF00534">
    <property type="entry name" value="Glycos_transf_1"/>
    <property type="match status" value="1"/>
</dbReference>
<protein>
    <submittedName>
        <fullName evidence="3">Group 1 glycosyl transferase</fullName>
    </submittedName>
</protein>
<dbReference type="InterPro" id="IPR027054">
    <property type="entry name" value="ALG2"/>
</dbReference>
<evidence type="ECO:0000256" key="1">
    <source>
        <dbReference type="ARBA" id="ARBA00022679"/>
    </source>
</evidence>
<gene>
    <name evidence="3" type="ORF">SACC_28700</name>
</gene>
<name>A0AAQ4CVM2_9CREN</name>
<proteinExistence type="predicted"/>
<organism evidence="3 4">
    <name type="scientific">Saccharolobus caldissimus</name>
    <dbReference type="NCBI Taxonomy" id="1702097"/>
    <lineage>
        <taxon>Archaea</taxon>
        <taxon>Thermoproteota</taxon>
        <taxon>Thermoprotei</taxon>
        <taxon>Sulfolobales</taxon>
        <taxon>Sulfolobaceae</taxon>
        <taxon>Saccharolobus</taxon>
    </lineage>
</organism>
<feature type="domain" description="Glycosyl transferase family 1" evidence="2">
    <location>
        <begin position="231"/>
        <end position="307"/>
    </location>
</feature>
<dbReference type="EMBL" id="AP025226">
    <property type="protein sequence ID" value="BDB99853.1"/>
    <property type="molecule type" value="Genomic_DNA"/>
</dbReference>
<sequence>MKICFLTSHLKERDGASRAVINFTRGIKQVSNHEPCIITLDNSINSTKLNGIEIIDLKKKLGYFSLFDILLGRSSPLKAFKKYLNENETKYIVATDDLVPLSEFSNELVYWSQGVLISIFFWKPFYNKNRFLSTLASPFLLYNTIKFSSLVQRYRVLLANSRTSAYYVSLFYNRTPKEVVYPPIDVDYFKPSKDKENFVLVILKRGYPSHVELIKKIAEKVKMKVIGYKIPNAEYLEKVSDEELRDLYSSALVVLYPVDFDYFGYIPVESMASGTPVIAFKYSGGPSETIIDGKTGWLASDEEEFYKLTLKAYKEGYPEEVILNSRRRAETFSIQNQTRLLLSYII</sequence>
<evidence type="ECO:0000259" key="2">
    <source>
        <dbReference type="Pfam" id="PF00534"/>
    </source>
</evidence>
<evidence type="ECO:0000313" key="4">
    <source>
        <dbReference type="Proteomes" id="UP001319921"/>
    </source>
</evidence>
<dbReference type="RefSeq" id="WP_229570374.1">
    <property type="nucleotide sequence ID" value="NZ_AP025226.1"/>
</dbReference>
<dbReference type="Gene3D" id="3.40.50.2000">
    <property type="entry name" value="Glycogen Phosphorylase B"/>
    <property type="match status" value="2"/>
</dbReference>
<dbReference type="AlphaFoldDB" id="A0AAQ4CVM2"/>
<accession>A0AAQ4CVM2</accession>
<dbReference type="SUPFAM" id="SSF53756">
    <property type="entry name" value="UDP-Glycosyltransferase/glycogen phosphorylase"/>
    <property type="match status" value="1"/>
</dbReference>
<dbReference type="InterPro" id="IPR001296">
    <property type="entry name" value="Glyco_trans_1"/>
</dbReference>
<dbReference type="GO" id="GO:0004378">
    <property type="term" value="F:GDP-Man:Man(1)GlcNAc(2)-PP-Dol alpha-1,3-mannosyltransferase activity"/>
    <property type="evidence" value="ECO:0007669"/>
    <property type="project" value="InterPro"/>
</dbReference>
<reference evidence="3 4" key="1">
    <citation type="journal article" date="2022" name="Microbiol. Resour. Announc.">
        <title>Complete Genome Sequence of the Hyperthermophilic and Acidophilic Archaeon Saccharolobus caldissimus Strain HS-3T.</title>
        <authorList>
            <person name="Sakai H.D."/>
            <person name="Kurosawa N."/>
        </authorList>
    </citation>
    <scope>NUCLEOTIDE SEQUENCE [LARGE SCALE GENOMIC DNA]</scope>
    <source>
        <strain evidence="3 4">JCM32116</strain>
    </source>
</reference>
<dbReference type="PANTHER" id="PTHR45918">
    <property type="entry name" value="ALPHA-1,3/1,6-MANNOSYLTRANSFERASE ALG2"/>
    <property type="match status" value="1"/>
</dbReference>
<evidence type="ECO:0000313" key="3">
    <source>
        <dbReference type="EMBL" id="BDB99853.1"/>
    </source>
</evidence>
<dbReference type="PANTHER" id="PTHR45918:SF1">
    <property type="entry name" value="ALPHA-1,3_1,6-MANNOSYLTRANSFERASE ALG2"/>
    <property type="match status" value="1"/>
</dbReference>